<dbReference type="CDD" id="cd16913">
    <property type="entry name" value="YkuD_like"/>
    <property type="match status" value="1"/>
</dbReference>
<protein>
    <submittedName>
        <fullName evidence="10">L,D-transpeptidase</fullName>
        <ecNumber evidence="10">2.-.-.-</ecNumber>
    </submittedName>
</protein>
<accession>A0ABW7R4C6</accession>
<sequence>MGRRHAGRAAATALAAAALLTAAVGCRPVTVTGAGASGGRGGQQQPFLGSPPPPPTYHLPTPPARPPVPHRTVRLRPTAPKPVPAAKPSYHRPHPPAAKPAGSLDRRCLTGRVLCISKRSDTLTWMVDGKAVSTMDVRFGAEYTPTREGTFGVTFKSRRHVSTLYHSAMPYAMFFSGGQAVHYSSDFAARGYTGASHGCVNVRDRQKIAALFAAVRPGDKVVVYH</sequence>
<dbReference type="PANTHER" id="PTHR30582:SF33">
    <property type="entry name" value="EXPORTED PROTEIN"/>
    <property type="match status" value="1"/>
</dbReference>
<feature type="chain" id="PRO_5045734399" evidence="8">
    <location>
        <begin position="23"/>
        <end position="225"/>
    </location>
</feature>
<evidence type="ECO:0000256" key="6">
    <source>
        <dbReference type="PROSITE-ProRule" id="PRU01373"/>
    </source>
</evidence>
<dbReference type="GO" id="GO:0016740">
    <property type="term" value="F:transferase activity"/>
    <property type="evidence" value="ECO:0007669"/>
    <property type="project" value="UniProtKB-KW"/>
</dbReference>
<feature type="region of interest" description="Disordered" evidence="7">
    <location>
        <begin position="35"/>
        <end position="103"/>
    </location>
</feature>
<evidence type="ECO:0000256" key="4">
    <source>
        <dbReference type="ARBA" id="ARBA00022984"/>
    </source>
</evidence>
<dbReference type="Pfam" id="PF03734">
    <property type="entry name" value="YkuD"/>
    <property type="match status" value="1"/>
</dbReference>
<dbReference type="EC" id="2.-.-.-" evidence="10"/>
<organism evidence="10 11">
    <name type="scientific">Streptomyces celluloflavus</name>
    <dbReference type="NCBI Taxonomy" id="58344"/>
    <lineage>
        <taxon>Bacteria</taxon>
        <taxon>Bacillati</taxon>
        <taxon>Actinomycetota</taxon>
        <taxon>Actinomycetes</taxon>
        <taxon>Kitasatosporales</taxon>
        <taxon>Streptomycetaceae</taxon>
        <taxon>Streptomyces</taxon>
    </lineage>
</organism>
<evidence type="ECO:0000256" key="2">
    <source>
        <dbReference type="ARBA" id="ARBA00022679"/>
    </source>
</evidence>
<dbReference type="Proteomes" id="UP001610990">
    <property type="component" value="Unassembled WGS sequence"/>
</dbReference>
<keyword evidence="2 10" id="KW-0808">Transferase</keyword>
<feature type="active site" description="Proton donor/acceptor" evidence="6">
    <location>
        <position position="182"/>
    </location>
</feature>
<keyword evidence="11" id="KW-1185">Reference proteome</keyword>
<dbReference type="RefSeq" id="WP_397670496.1">
    <property type="nucleotide sequence ID" value="NZ_JBIRGH010000001.1"/>
</dbReference>
<evidence type="ECO:0000313" key="10">
    <source>
        <dbReference type="EMBL" id="MFH8582876.1"/>
    </source>
</evidence>
<proteinExistence type="predicted"/>
<dbReference type="PROSITE" id="PS51257">
    <property type="entry name" value="PROKAR_LIPOPROTEIN"/>
    <property type="match status" value="1"/>
</dbReference>
<reference evidence="10 11" key="1">
    <citation type="submission" date="2024-10" db="EMBL/GenBank/DDBJ databases">
        <title>The Natural Products Discovery Center: Release of the First 8490 Sequenced Strains for Exploring Actinobacteria Biosynthetic Diversity.</title>
        <authorList>
            <person name="Kalkreuter E."/>
            <person name="Kautsar S.A."/>
            <person name="Yang D."/>
            <person name="Bader C.D."/>
            <person name="Teijaro C.N."/>
            <person name="Fluegel L."/>
            <person name="Davis C.M."/>
            <person name="Simpson J.R."/>
            <person name="Lauterbach L."/>
            <person name="Steele A.D."/>
            <person name="Gui C."/>
            <person name="Meng S."/>
            <person name="Li G."/>
            <person name="Viehrig K."/>
            <person name="Ye F."/>
            <person name="Su P."/>
            <person name="Kiefer A.F."/>
            <person name="Nichols A."/>
            <person name="Cepeda A.J."/>
            <person name="Yan W."/>
            <person name="Fan B."/>
            <person name="Jiang Y."/>
            <person name="Adhikari A."/>
            <person name="Zheng C.-J."/>
            <person name="Schuster L."/>
            <person name="Cowan T.M."/>
            <person name="Smanski M.J."/>
            <person name="Chevrette M.G."/>
            <person name="De Carvalho L.P.S."/>
            <person name="Shen B."/>
        </authorList>
    </citation>
    <scope>NUCLEOTIDE SEQUENCE [LARGE SCALE GENOMIC DNA]</scope>
    <source>
        <strain evidence="10 11">NPDC018013</strain>
    </source>
</reference>
<name>A0ABW7R4C6_9ACTN</name>
<evidence type="ECO:0000313" key="11">
    <source>
        <dbReference type="Proteomes" id="UP001610990"/>
    </source>
</evidence>
<keyword evidence="4 6" id="KW-0573">Peptidoglycan synthesis</keyword>
<dbReference type="EMBL" id="JBIRGH010000001">
    <property type="protein sequence ID" value="MFH8582876.1"/>
    <property type="molecule type" value="Genomic_DNA"/>
</dbReference>
<evidence type="ECO:0000259" key="9">
    <source>
        <dbReference type="PROSITE" id="PS52029"/>
    </source>
</evidence>
<comment type="caution">
    <text evidence="10">The sequence shown here is derived from an EMBL/GenBank/DDBJ whole genome shotgun (WGS) entry which is preliminary data.</text>
</comment>
<dbReference type="PROSITE" id="PS52029">
    <property type="entry name" value="LD_TPASE"/>
    <property type="match status" value="1"/>
</dbReference>
<feature type="compositionally biased region" description="Pro residues" evidence="7">
    <location>
        <begin position="49"/>
        <end position="69"/>
    </location>
</feature>
<evidence type="ECO:0000256" key="7">
    <source>
        <dbReference type="SAM" id="MobiDB-lite"/>
    </source>
</evidence>
<evidence type="ECO:0000256" key="1">
    <source>
        <dbReference type="ARBA" id="ARBA00004752"/>
    </source>
</evidence>
<dbReference type="PANTHER" id="PTHR30582">
    <property type="entry name" value="L,D-TRANSPEPTIDASE"/>
    <property type="match status" value="1"/>
</dbReference>
<keyword evidence="3 6" id="KW-0133">Cell shape</keyword>
<keyword evidence="8" id="KW-0732">Signal</keyword>
<dbReference type="InterPro" id="IPR050979">
    <property type="entry name" value="LD-transpeptidase"/>
</dbReference>
<comment type="pathway">
    <text evidence="1 6">Cell wall biogenesis; peptidoglycan biosynthesis.</text>
</comment>
<evidence type="ECO:0000256" key="8">
    <source>
        <dbReference type="SAM" id="SignalP"/>
    </source>
</evidence>
<dbReference type="Gene3D" id="2.40.440.10">
    <property type="entry name" value="L,D-transpeptidase catalytic domain-like"/>
    <property type="match status" value="1"/>
</dbReference>
<dbReference type="SUPFAM" id="SSF141523">
    <property type="entry name" value="L,D-transpeptidase catalytic domain-like"/>
    <property type="match status" value="1"/>
</dbReference>
<evidence type="ECO:0000256" key="3">
    <source>
        <dbReference type="ARBA" id="ARBA00022960"/>
    </source>
</evidence>
<gene>
    <name evidence="10" type="ORF">ACH4GP_00580</name>
</gene>
<feature type="active site" description="Nucleophile" evidence="6">
    <location>
        <position position="199"/>
    </location>
</feature>
<evidence type="ECO:0000256" key="5">
    <source>
        <dbReference type="ARBA" id="ARBA00023316"/>
    </source>
</evidence>
<feature type="domain" description="L,D-TPase catalytic" evidence="9">
    <location>
        <begin position="112"/>
        <end position="224"/>
    </location>
</feature>
<keyword evidence="5 6" id="KW-0961">Cell wall biogenesis/degradation</keyword>
<dbReference type="InterPro" id="IPR038063">
    <property type="entry name" value="Transpep_catalytic_dom"/>
</dbReference>
<feature type="signal peptide" evidence="8">
    <location>
        <begin position="1"/>
        <end position="22"/>
    </location>
</feature>
<dbReference type="InterPro" id="IPR005490">
    <property type="entry name" value="LD_TPept_cat_dom"/>
</dbReference>